<evidence type="ECO:0000313" key="3">
    <source>
        <dbReference type="Proteomes" id="UP000006683"/>
    </source>
</evidence>
<dbReference type="HOGENOM" id="CLU_017034_1_0_6"/>
<evidence type="ECO:0000256" key="1">
    <source>
        <dbReference type="ARBA" id="ARBA00022679"/>
    </source>
</evidence>
<protein>
    <submittedName>
        <fullName evidence="2">Sulfotransferase</fullName>
    </submittedName>
</protein>
<gene>
    <name evidence="2" type="ordered locus">Fbal_1130</name>
</gene>
<keyword evidence="1 2" id="KW-0808">Transferase</keyword>
<dbReference type="RefSeq" id="WP_013344645.1">
    <property type="nucleotide sequence ID" value="NC_014541.1"/>
</dbReference>
<dbReference type="OrthoDB" id="9815894at2"/>
<dbReference type="AlphaFoldDB" id="E1SVJ3"/>
<sequence length="656" mass="73961">MTQPIDGLIQQAEAALKGGDIPTALTHTQQVLSEAPEHRQGLYLAAVCHRYLKQWKPAERHLTRLLQLDPHYGRAHQEQGHTLLAQGKLQPAADAYRHAVSQNPALVASWAALARLAQHAGDGELAQRALAHHQHFKALPPTLVTVNSLLHEGKLLKAEQLCRSFLQQHPSHIEAMRLLAQLAAKLNVLDDAEVLLDSALQLEPGNRQVRFDLVQVLHRRQKYAESLLQAETLRDSEPGNPSFDTAYANQLVAVGRFDEALALYDQVLAKLPDNANLHLVKGHALKTLGRQPEAIEAYQASYRHRPGYGDACWSLANLKTYRFSDAELSRMQQDEAAPGRSVEDRFHLCFALGKALEDRGQFEQAFDYYARGNQLKQSQSRYRPESMARDLKLQAQHINADLVASKAGLGCTAPDPIFIVGMPRAGSTLLEQIIASHPQVDGTMELPDIAAMAHRLNGRRRVDEAPAYPANLVDLDGDTLRQMGQQYLDQTRIHRQGAPRFIDKMPNNFRHIGLIKLILPNAKIIDARRDPMACCFSNFKQLFAEGQEFSYSLDNMAAYYRGYERLMAHFDQVFPGQILRVQYEDVVADLEQQVSRILDYLELPFDERCLAFHKTQRSVRTASSEQVRQPLYRSGLEQWRNFETQLAPLERALAAY</sequence>
<dbReference type="InterPro" id="IPR019734">
    <property type="entry name" value="TPR_rpt"/>
</dbReference>
<proteinExistence type="predicted"/>
<name>E1SVJ3_FERBD</name>
<dbReference type="InterPro" id="IPR027417">
    <property type="entry name" value="P-loop_NTPase"/>
</dbReference>
<dbReference type="SUPFAM" id="SSF48452">
    <property type="entry name" value="TPR-like"/>
    <property type="match status" value="2"/>
</dbReference>
<organism evidence="2 3">
    <name type="scientific">Ferrimonas balearica (strain DSM 9799 / CCM 4581 / KCTC 23876 / PAT)</name>
    <dbReference type="NCBI Taxonomy" id="550540"/>
    <lineage>
        <taxon>Bacteria</taxon>
        <taxon>Pseudomonadati</taxon>
        <taxon>Pseudomonadota</taxon>
        <taxon>Gammaproteobacteria</taxon>
        <taxon>Alteromonadales</taxon>
        <taxon>Ferrimonadaceae</taxon>
        <taxon>Ferrimonas</taxon>
    </lineage>
</organism>
<dbReference type="Gene3D" id="3.40.50.300">
    <property type="entry name" value="P-loop containing nucleotide triphosphate hydrolases"/>
    <property type="match status" value="1"/>
</dbReference>
<dbReference type="EMBL" id="CP002209">
    <property type="protein sequence ID" value="ADN75339.1"/>
    <property type="molecule type" value="Genomic_DNA"/>
</dbReference>
<accession>E1SVJ3</accession>
<dbReference type="PANTHER" id="PTHR12788">
    <property type="entry name" value="PROTEIN-TYROSINE SULFOTRANSFERASE 2"/>
    <property type="match status" value="1"/>
</dbReference>
<dbReference type="InterPro" id="IPR026634">
    <property type="entry name" value="TPST-like"/>
</dbReference>
<dbReference type="GO" id="GO:0008476">
    <property type="term" value="F:protein-tyrosine sulfotransferase activity"/>
    <property type="evidence" value="ECO:0007669"/>
    <property type="project" value="InterPro"/>
</dbReference>
<dbReference type="Proteomes" id="UP000006683">
    <property type="component" value="Chromosome"/>
</dbReference>
<dbReference type="GeneID" id="67181365"/>
<dbReference type="STRING" id="550540.Fbal_1130"/>
<dbReference type="InterPro" id="IPR011990">
    <property type="entry name" value="TPR-like_helical_dom_sf"/>
</dbReference>
<reference evidence="2 3" key="1">
    <citation type="journal article" date="2010" name="Stand. Genomic Sci.">
        <title>Complete genome sequence of Ferrimonas balearica type strain (PAT).</title>
        <authorList>
            <person name="Nolan M."/>
            <person name="Sikorski J."/>
            <person name="Davenport K."/>
            <person name="Lucas S."/>
            <person name="Glavina Del Rio T."/>
            <person name="Tice H."/>
            <person name="Cheng J."/>
            <person name="Goodwin L."/>
            <person name="Pitluck S."/>
            <person name="Liolios K."/>
            <person name="Ivanova N."/>
            <person name="Mavromatis K."/>
            <person name="Ovchinnikova G."/>
            <person name="Pati A."/>
            <person name="Chen A."/>
            <person name="Palaniappan K."/>
            <person name="Land M."/>
            <person name="Hauser L."/>
            <person name="Chang Y."/>
            <person name="Jeffries C."/>
            <person name="Tapia R."/>
            <person name="Brettin T."/>
            <person name="Detter J."/>
            <person name="Han C."/>
            <person name="Yasawong M."/>
            <person name="Rohde M."/>
            <person name="Tindall B."/>
            <person name="Goker M."/>
            <person name="Woyke T."/>
            <person name="Bristow J."/>
            <person name="Eisen J."/>
            <person name="Markowitz V."/>
            <person name="Hugenholtz P."/>
            <person name="Kyrpides N."/>
            <person name="Klenk H."/>
            <person name="Lapidus A."/>
        </authorList>
    </citation>
    <scope>NUCLEOTIDE SEQUENCE [LARGE SCALE GENOMIC DNA]</scope>
    <source>
        <strain evidence="3">DSM 9799 / CCM 4581 / KCTC 23876 / PAT</strain>
    </source>
</reference>
<dbReference type="KEGG" id="fbl:Fbal_1130"/>
<dbReference type="Pfam" id="PF13432">
    <property type="entry name" value="TPR_16"/>
    <property type="match status" value="2"/>
</dbReference>
<dbReference type="SMART" id="SM00028">
    <property type="entry name" value="TPR"/>
    <property type="match status" value="7"/>
</dbReference>
<dbReference type="SUPFAM" id="SSF52540">
    <property type="entry name" value="P-loop containing nucleoside triphosphate hydrolases"/>
    <property type="match status" value="1"/>
</dbReference>
<keyword evidence="3" id="KW-1185">Reference proteome</keyword>
<dbReference type="Gene3D" id="1.25.40.10">
    <property type="entry name" value="Tetratricopeptide repeat domain"/>
    <property type="match status" value="3"/>
</dbReference>
<dbReference type="PANTHER" id="PTHR12788:SF10">
    <property type="entry name" value="PROTEIN-TYROSINE SULFOTRANSFERASE"/>
    <property type="match status" value="1"/>
</dbReference>
<dbReference type="eggNOG" id="COG0457">
    <property type="taxonomic scope" value="Bacteria"/>
</dbReference>
<dbReference type="Pfam" id="PF13469">
    <property type="entry name" value="Sulfotransfer_3"/>
    <property type="match status" value="1"/>
</dbReference>
<evidence type="ECO:0000313" key="2">
    <source>
        <dbReference type="EMBL" id="ADN75339.1"/>
    </source>
</evidence>